<evidence type="ECO:0000313" key="3">
    <source>
        <dbReference type="Proteomes" id="UP000199705"/>
    </source>
</evidence>
<dbReference type="STRING" id="551996.SAMN05192573_103346"/>
<dbReference type="InterPro" id="IPR052712">
    <property type="entry name" value="Acid_resist_chaperone_HdeD"/>
</dbReference>
<feature type="transmembrane region" description="Helical" evidence="1">
    <location>
        <begin position="159"/>
        <end position="177"/>
    </location>
</feature>
<dbReference type="PANTHER" id="PTHR34989">
    <property type="entry name" value="PROTEIN HDED"/>
    <property type="match status" value="1"/>
</dbReference>
<keyword evidence="1" id="KW-0472">Membrane</keyword>
<feature type="transmembrane region" description="Helical" evidence="1">
    <location>
        <begin position="41"/>
        <end position="62"/>
    </location>
</feature>
<keyword evidence="3" id="KW-1185">Reference proteome</keyword>
<reference evidence="3" key="1">
    <citation type="submission" date="2016-10" db="EMBL/GenBank/DDBJ databases">
        <authorList>
            <person name="Varghese N."/>
            <person name="Submissions S."/>
        </authorList>
    </citation>
    <scope>NUCLEOTIDE SEQUENCE [LARGE SCALE GENOMIC DNA]</scope>
    <source>
        <strain evidence="3">Gh-67</strain>
    </source>
</reference>
<dbReference type="InterPro" id="IPR005325">
    <property type="entry name" value="DUF308_memb"/>
</dbReference>
<dbReference type="Pfam" id="PF03729">
    <property type="entry name" value="DUF308"/>
    <property type="match status" value="1"/>
</dbReference>
<feature type="transmembrane region" description="Helical" evidence="1">
    <location>
        <begin position="99"/>
        <end position="121"/>
    </location>
</feature>
<evidence type="ECO:0000313" key="2">
    <source>
        <dbReference type="EMBL" id="SDG41729.1"/>
    </source>
</evidence>
<organism evidence="2 3">
    <name type="scientific">Mucilaginibacter gossypii</name>
    <dbReference type="NCBI Taxonomy" id="551996"/>
    <lineage>
        <taxon>Bacteria</taxon>
        <taxon>Pseudomonadati</taxon>
        <taxon>Bacteroidota</taxon>
        <taxon>Sphingobacteriia</taxon>
        <taxon>Sphingobacteriales</taxon>
        <taxon>Sphingobacteriaceae</taxon>
        <taxon>Mucilaginibacter</taxon>
    </lineage>
</organism>
<feature type="transmembrane region" description="Helical" evidence="1">
    <location>
        <begin position="74"/>
        <end position="93"/>
    </location>
</feature>
<sequence length="194" mass="21593">MEAVVYNRVIVPSRYWILMLLSGILLCVLGFWVILSPLQSYLSLSITFAAGMMMTGLFETVFAMISIRHIERWGWLLASGLIDLAIGSYLFTYPTITMMLLPIIVGFWLLVRGIMGIGSALDMRAYGIESWGWIMFNSLVIIFFSVGILAYPAFGIANLIVWTGMAFLGAGIFRVVISFKVRHIISLSSGKSKS</sequence>
<name>A0A1G7U3V8_9SPHI</name>
<feature type="transmembrane region" description="Helical" evidence="1">
    <location>
        <begin position="15"/>
        <end position="35"/>
    </location>
</feature>
<keyword evidence="1" id="KW-0812">Transmembrane</keyword>
<dbReference type="EMBL" id="FNCG01000003">
    <property type="protein sequence ID" value="SDG41729.1"/>
    <property type="molecule type" value="Genomic_DNA"/>
</dbReference>
<dbReference type="RefSeq" id="WP_143020713.1">
    <property type="nucleotide sequence ID" value="NZ_FNCG01000003.1"/>
</dbReference>
<proteinExistence type="predicted"/>
<evidence type="ECO:0000256" key="1">
    <source>
        <dbReference type="SAM" id="Phobius"/>
    </source>
</evidence>
<dbReference type="Proteomes" id="UP000199705">
    <property type="component" value="Unassembled WGS sequence"/>
</dbReference>
<keyword evidence="1" id="KW-1133">Transmembrane helix</keyword>
<protein>
    <submittedName>
        <fullName evidence="2">Uncharacterized membrane protein HdeD, DUF308 family</fullName>
    </submittedName>
</protein>
<gene>
    <name evidence="2" type="ORF">SAMN05192573_103346</name>
</gene>
<dbReference type="GO" id="GO:0005886">
    <property type="term" value="C:plasma membrane"/>
    <property type="evidence" value="ECO:0007669"/>
    <property type="project" value="TreeGrafter"/>
</dbReference>
<dbReference type="PANTHER" id="PTHR34989:SF1">
    <property type="entry name" value="PROTEIN HDED"/>
    <property type="match status" value="1"/>
</dbReference>
<dbReference type="AlphaFoldDB" id="A0A1G7U3V8"/>
<accession>A0A1G7U3V8</accession>
<feature type="transmembrane region" description="Helical" evidence="1">
    <location>
        <begin position="133"/>
        <end position="153"/>
    </location>
</feature>